<feature type="domain" description="Thiamine pyrophosphate enzyme central" evidence="12">
    <location>
        <begin position="195"/>
        <end position="329"/>
    </location>
</feature>
<evidence type="ECO:0000256" key="11">
    <source>
        <dbReference type="RuleBase" id="RU003591"/>
    </source>
</evidence>
<evidence type="ECO:0000256" key="1">
    <source>
        <dbReference type="ARBA" id="ARBA00004974"/>
    </source>
</evidence>
<dbReference type="InterPro" id="IPR012000">
    <property type="entry name" value="Thiamin_PyroP_enz_cen_dom"/>
</dbReference>
<dbReference type="SUPFAM" id="SSF52467">
    <property type="entry name" value="DHS-like NAD/FAD-binding domain"/>
    <property type="match status" value="1"/>
</dbReference>
<evidence type="ECO:0000313" key="16">
    <source>
        <dbReference type="Proteomes" id="UP000245959"/>
    </source>
</evidence>
<organism evidence="15 16">
    <name type="scientific">Victivallis vadensis</name>
    <dbReference type="NCBI Taxonomy" id="172901"/>
    <lineage>
        <taxon>Bacteria</taxon>
        <taxon>Pseudomonadati</taxon>
        <taxon>Lentisphaerota</taxon>
        <taxon>Lentisphaeria</taxon>
        <taxon>Victivallales</taxon>
        <taxon>Victivallaceae</taxon>
        <taxon>Victivallis</taxon>
    </lineage>
</organism>
<dbReference type="SUPFAM" id="SSF52518">
    <property type="entry name" value="Thiamin diphosphate-binding fold (THDP-binding)"/>
    <property type="match status" value="2"/>
</dbReference>
<keyword evidence="9 11" id="KW-0786">Thiamine pyrophosphate</keyword>
<dbReference type="GeneID" id="78294247"/>
<dbReference type="PROSITE" id="PS00187">
    <property type="entry name" value="TPP_ENZYMES"/>
    <property type="match status" value="1"/>
</dbReference>
<keyword evidence="10 11" id="KW-0100">Branched-chain amino acid biosynthesis</keyword>
<protein>
    <recommendedName>
        <fullName evidence="4 11">Acetolactate synthase</fullName>
        <ecNumber evidence="4 11">2.2.1.6</ecNumber>
    </recommendedName>
</protein>
<evidence type="ECO:0000256" key="4">
    <source>
        <dbReference type="ARBA" id="ARBA00013145"/>
    </source>
</evidence>
<dbReference type="Proteomes" id="UP000245959">
    <property type="component" value="Unassembled WGS sequence"/>
</dbReference>
<dbReference type="InterPro" id="IPR029061">
    <property type="entry name" value="THDP-binding"/>
</dbReference>
<comment type="pathway">
    <text evidence="1 11">Amino-acid biosynthesis; L-isoleucine biosynthesis; L-isoleucine from 2-oxobutanoate: step 1/4.</text>
</comment>
<name>A0A2U1B8D9_9BACT</name>
<evidence type="ECO:0000313" key="15">
    <source>
        <dbReference type="EMBL" id="PVY44933.1"/>
    </source>
</evidence>
<accession>A0A2U1B8D9</accession>
<dbReference type="UniPathway" id="UPA00049">
    <property type="reaction ID" value="UER00059"/>
</dbReference>
<comment type="cofactor">
    <cofactor evidence="11">
        <name>Mg(2+)</name>
        <dbReference type="ChEBI" id="CHEBI:18420"/>
    </cofactor>
    <text evidence="11">Binds 1 Mg(2+) ion per subunit.</text>
</comment>
<dbReference type="GO" id="GO:0050660">
    <property type="term" value="F:flavin adenine dinucleotide binding"/>
    <property type="evidence" value="ECO:0007669"/>
    <property type="project" value="InterPro"/>
</dbReference>
<dbReference type="GO" id="GO:0030976">
    <property type="term" value="F:thiamine pyrophosphate binding"/>
    <property type="evidence" value="ECO:0007669"/>
    <property type="project" value="UniProtKB-UniRule"/>
</dbReference>
<dbReference type="OrthoDB" id="4494979at2"/>
<dbReference type="InterPro" id="IPR045229">
    <property type="entry name" value="TPP_enz"/>
</dbReference>
<reference evidence="15 16" key="1">
    <citation type="submission" date="2018-04" db="EMBL/GenBank/DDBJ databases">
        <title>Genomic Encyclopedia of Type Strains, Phase IV (KMG-IV): sequencing the most valuable type-strain genomes for metagenomic binning, comparative biology and taxonomic classification.</title>
        <authorList>
            <person name="Goeker M."/>
        </authorList>
    </citation>
    <scope>NUCLEOTIDE SEQUENCE [LARGE SCALE GENOMIC DNA]</scope>
    <source>
        <strain evidence="15 16">DSM 14823</strain>
    </source>
</reference>
<dbReference type="Gene3D" id="3.40.50.970">
    <property type="match status" value="2"/>
</dbReference>
<dbReference type="GO" id="GO:0009099">
    <property type="term" value="P:L-valine biosynthetic process"/>
    <property type="evidence" value="ECO:0007669"/>
    <property type="project" value="UniProtKB-UniPathway"/>
</dbReference>
<evidence type="ECO:0000259" key="14">
    <source>
        <dbReference type="Pfam" id="PF02776"/>
    </source>
</evidence>
<evidence type="ECO:0000256" key="8">
    <source>
        <dbReference type="ARBA" id="ARBA00022842"/>
    </source>
</evidence>
<dbReference type="GO" id="GO:0005948">
    <property type="term" value="C:acetolactate synthase complex"/>
    <property type="evidence" value="ECO:0007669"/>
    <property type="project" value="TreeGrafter"/>
</dbReference>
<dbReference type="PANTHER" id="PTHR18968:SF13">
    <property type="entry name" value="ACETOLACTATE SYNTHASE CATALYTIC SUBUNIT, MITOCHONDRIAL"/>
    <property type="match status" value="1"/>
</dbReference>
<dbReference type="InterPro" id="IPR029035">
    <property type="entry name" value="DHS-like_NAD/FAD-binding_dom"/>
</dbReference>
<dbReference type="CDD" id="cd02015">
    <property type="entry name" value="TPP_AHAS"/>
    <property type="match status" value="1"/>
</dbReference>
<evidence type="ECO:0000256" key="6">
    <source>
        <dbReference type="ARBA" id="ARBA00022679"/>
    </source>
</evidence>
<dbReference type="GO" id="GO:0003984">
    <property type="term" value="F:acetolactate synthase activity"/>
    <property type="evidence" value="ECO:0007669"/>
    <property type="project" value="UniProtKB-EC"/>
</dbReference>
<comment type="cofactor">
    <cofactor evidence="11">
        <name>thiamine diphosphate</name>
        <dbReference type="ChEBI" id="CHEBI:58937"/>
    </cofactor>
    <text evidence="11">Binds 1 thiamine pyrophosphate per subunit.</text>
</comment>
<comment type="similarity">
    <text evidence="3 11">Belongs to the TPP enzyme family.</text>
</comment>
<dbReference type="Pfam" id="PF00205">
    <property type="entry name" value="TPP_enzyme_M"/>
    <property type="match status" value="1"/>
</dbReference>
<proteinExistence type="inferred from homology"/>
<dbReference type="InterPro" id="IPR000399">
    <property type="entry name" value="TPP-bd_CS"/>
</dbReference>
<keyword evidence="8 11" id="KW-0460">Magnesium</keyword>
<evidence type="ECO:0000256" key="5">
    <source>
        <dbReference type="ARBA" id="ARBA00022605"/>
    </source>
</evidence>
<evidence type="ECO:0000256" key="7">
    <source>
        <dbReference type="ARBA" id="ARBA00022723"/>
    </source>
</evidence>
<dbReference type="GO" id="GO:0000287">
    <property type="term" value="F:magnesium ion binding"/>
    <property type="evidence" value="ECO:0007669"/>
    <property type="project" value="UniProtKB-UniRule"/>
</dbReference>
<evidence type="ECO:0000256" key="2">
    <source>
        <dbReference type="ARBA" id="ARBA00005025"/>
    </source>
</evidence>
<dbReference type="Pfam" id="PF02775">
    <property type="entry name" value="TPP_enzyme_C"/>
    <property type="match status" value="1"/>
</dbReference>
<evidence type="ECO:0000259" key="13">
    <source>
        <dbReference type="Pfam" id="PF02775"/>
    </source>
</evidence>
<comment type="pathway">
    <text evidence="2 11">Amino-acid biosynthesis; L-valine biosynthesis; L-valine from pyruvate: step 1/4.</text>
</comment>
<dbReference type="InterPro" id="IPR012846">
    <property type="entry name" value="Acetolactate_synth_lsu"/>
</dbReference>
<keyword evidence="7 11" id="KW-0479">Metal-binding</keyword>
<evidence type="ECO:0000256" key="3">
    <source>
        <dbReference type="ARBA" id="ARBA00007812"/>
    </source>
</evidence>
<feature type="domain" description="Thiamine pyrophosphate enzyme N-terminal TPP-binding" evidence="14">
    <location>
        <begin position="6"/>
        <end position="120"/>
    </location>
</feature>
<dbReference type="AlphaFoldDB" id="A0A2U1B8D9"/>
<dbReference type="EC" id="2.2.1.6" evidence="4 11"/>
<sequence>MNKLLKGAEITIRTLERLGIELVFAYPGGSAIEFHQALADSPIRVILPRHEQGGAFAACGYARATGRTGVCMATSGPGATNLLTGIADAYMDSVPLVIITGQVESKLIGRNAFQETDIIGMTRPIVKHSYLVMKPEELSQTVTDAFYLANSGRPGPVWIDIPKDVQQRRLEFRFCPEPSPELIRKPPAVTEQDCEAVLAAIARSRRPCIYAGGGVIAAGAAEELTRFAEGFNIPVATSLMGIGAFPEDHPLSLKWLGMHGSYYANYAANECDLLLAFGARFADRSTGNPDEFARPARIIHIDIDPSEINKNVRADLGITADIREFLERLNRTPRFREYAEWHNRIAGWKRAHPLAYRDEPGKVQPQRVIETICRMAGDAVIVPGVGQHQMWSAQFYTFTQPRQLLTSGGLGSMGFGLPAAMGAKLARPEATVINIDGDGSFQMNIQELGTIATEEIAVKMVILNNQHLGMVAQLEDRFYHSRRGNTDLRVRGERPFPDFAGIARCYGIPSREVYDPAELEDAIREMLETPGPFLLDCHTVYLDHVLPMIPGGKSYREIITE</sequence>
<dbReference type="GO" id="GO:0009097">
    <property type="term" value="P:isoleucine biosynthetic process"/>
    <property type="evidence" value="ECO:0007669"/>
    <property type="project" value="UniProtKB-UniPathway"/>
</dbReference>
<dbReference type="UniPathway" id="UPA00047">
    <property type="reaction ID" value="UER00055"/>
</dbReference>
<dbReference type="NCBIfam" id="TIGR00118">
    <property type="entry name" value="acolac_lg"/>
    <property type="match status" value="1"/>
</dbReference>
<dbReference type="FunFam" id="3.40.50.1220:FF:000008">
    <property type="entry name" value="Acetolactate synthase"/>
    <property type="match status" value="1"/>
</dbReference>
<keyword evidence="16" id="KW-1185">Reference proteome</keyword>
<dbReference type="CDD" id="cd07035">
    <property type="entry name" value="TPP_PYR_POX_like"/>
    <property type="match status" value="1"/>
</dbReference>
<keyword evidence="6 11" id="KW-0808">Transferase</keyword>
<comment type="caution">
    <text evidence="15">The sequence shown here is derived from an EMBL/GenBank/DDBJ whole genome shotgun (WGS) entry which is preliminary data.</text>
</comment>
<dbReference type="Gene3D" id="3.40.50.1220">
    <property type="entry name" value="TPP-binding domain"/>
    <property type="match status" value="1"/>
</dbReference>
<keyword evidence="5 11" id="KW-0028">Amino-acid biosynthesis</keyword>
<evidence type="ECO:0000259" key="12">
    <source>
        <dbReference type="Pfam" id="PF00205"/>
    </source>
</evidence>
<evidence type="ECO:0000256" key="10">
    <source>
        <dbReference type="ARBA" id="ARBA00023304"/>
    </source>
</evidence>
<dbReference type="RefSeq" id="WP_116882924.1">
    <property type="nucleotide sequence ID" value="NZ_CABMMC010000039.1"/>
</dbReference>
<dbReference type="FunFam" id="3.40.50.970:FF:000007">
    <property type="entry name" value="Acetolactate synthase"/>
    <property type="match status" value="1"/>
</dbReference>
<gene>
    <name evidence="15" type="ORF">C8D82_10477</name>
</gene>
<dbReference type="Pfam" id="PF02776">
    <property type="entry name" value="TPP_enzyme_N"/>
    <property type="match status" value="1"/>
</dbReference>
<comment type="catalytic activity">
    <reaction evidence="11">
        <text>2 pyruvate + H(+) = (2S)-2-acetolactate + CO2</text>
        <dbReference type="Rhea" id="RHEA:25249"/>
        <dbReference type="ChEBI" id="CHEBI:15361"/>
        <dbReference type="ChEBI" id="CHEBI:15378"/>
        <dbReference type="ChEBI" id="CHEBI:16526"/>
        <dbReference type="ChEBI" id="CHEBI:58476"/>
        <dbReference type="EC" id="2.2.1.6"/>
    </reaction>
</comment>
<evidence type="ECO:0000256" key="9">
    <source>
        <dbReference type="ARBA" id="ARBA00023052"/>
    </source>
</evidence>
<dbReference type="PANTHER" id="PTHR18968">
    <property type="entry name" value="THIAMINE PYROPHOSPHATE ENZYMES"/>
    <property type="match status" value="1"/>
</dbReference>
<dbReference type="InterPro" id="IPR012001">
    <property type="entry name" value="Thiamin_PyroP_enz_TPP-bd_dom"/>
</dbReference>
<dbReference type="EMBL" id="QEKH01000004">
    <property type="protein sequence ID" value="PVY44933.1"/>
    <property type="molecule type" value="Genomic_DNA"/>
</dbReference>
<dbReference type="InterPro" id="IPR039368">
    <property type="entry name" value="AHAS_TPP"/>
</dbReference>
<feature type="domain" description="Thiamine pyrophosphate enzyme TPP-binding" evidence="13">
    <location>
        <begin position="384"/>
        <end position="537"/>
    </location>
</feature>
<dbReference type="InterPro" id="IPR011766">
    <property type="entry name" value="TPP_enzyme_TPP-bd"/>
</dbReference>